<reference evidence="2" key="2">
    <citation type="submission" date="2021-05" db="EMBL/GenBank/DDBJ databases">
        <authorList>
            <person name="Moolhuijzen P.M."/>
            <person name="Moffat C.S."/>
        </authorList>
    </citation>
    <scope>NUCLEOTIDE SEQUENCE</scope>
    <source>
        <strain evidence="2">86-124</strain>
    </source>
</reference>
<dbReference type="EMBL" id="NQIK02000003">
    <property type="protein sequence ID" value="KAF7572548.1"/>
    <property type="molecule type" value="Genomic_DNA"/>
</dbReference>
<reference evidence="2" key="3">
    <citation type="journal article" date="2022" name="bioRxiv">
        <title>A global pangenome for the wheat fungal pathogen Pyrenophora tritici-repentis and prediction of effector protein structural homology.</title>
        <authorList>
            <person name="Moolhuijzen P."/>
            <person name="See P.T."/>
            <person name="Shi G."/>
            <person name="Powell H.R."/>
            <person name="Cockram J."/>
            <person name="Jorgensen L.N."/>
            <person name="Benslimane H."/>
            <person name="Strelkov S.E."/>
            <person name="Turner J."/>
            <person name="Liu Z."/>
            <person name="Moffat C.S."/>
        </authorList>
    </citation>
    <scope>NUCLEOTIDE SEQUENCE</scope>
    <source>
        <strain evidence="2">86-124</strain>
    </source>
</reference>
<dbReference type="Proteomes" id="UP000245464">
    <property type="component" value="Chromosome 3"/>
</dbReference>
<keyword evidence="4" id="KW-1185">Reference proteome</keyword>
<evidence type="ECO:0000313" key="2">
    <source>
        <dbReference type="EMBL" id="KAI1507481.1"/>
    </source>
</evidence>
<dbReference type="EMBL" id="NRDI02000040">
    <property type="protein sequence ID" value="KAI1507481.1"/>
    <property type="molecule type" value="Genomic_DNA"/>
</dbReference>
<dbReference type="AlphaFoldDB" id="A0A834RYL8"/>
<organism evidence="1 3">
    <name type="scientific">Pyrenophora tritici-repentis</name>
    <dbReference type="NCBI Taxonomy" id="45151"/>
    <lineage>
        <taxon>Eukaryota</taxon>
        <taxon>Fungi</taxon>
        <taxon>Dikarya</taxon>
        <taxon>Ascomycota</taxon>
        <taxon>Pezizomycotina</taxon>
        <taxon>Dothideomycetes</taxon>
        <taxon>Pleosporomycetidae</taxon>
        <taxon>Pleosporales</taxon>
        <taxon>Pleosporineae</taxon>
        <taxon>Pleosporaceae</taxon>
        <taxon>Pyrenophora</taxon>
    </lineage>
</organism>
<evidence type="ECO:0000313" key="1">
    <source>
        <dbReference type="EMBL" id="KAF7572548.1"/>
    </source>
</evidence>
<gene>
    <name evidence="2" type="ORF">Ptr86124_013585</name>
    <name evidence="1" type="ORF">PtrM4_074530</name>
</gene>
<evidence type="ECO:0000313" key="3">
    <source>
        <dbReference type="Proteomes" id="UP000245464"/>
    </source>
</evidence>
<reference evidence="1" key="1">
    <citation type="journal article" date="2018" name="BMC Genomics">
        <title>Comparative genomics of the wheat fungal pathogen Pyrenophora tritici-repentis reveals chromosomal variations and genome plasticity.</title>
        <authorList>
            <person name="Moolhuijzen P."/>
            <person name="See P.T."/>
            <person name="Hane J.K."/>
            <person name="Shi G."/>
            <person name="Liu Z."/>
            <person name="Oliver R.P."/>
            <person name="Moffat C.S."/>
        </authorList>
    </citation>
    <scope>NUCLEOTIDE SEQUENCE [LARGE SCALE GENOMIC DNA]</scope>
    <source>
        <strain evidence="1">M4</strain>
    </source>
</reference>
<name>A0A834RYL8_9PLEO</name>
<dbReference type="Proteomes" id="UP000249757">
    <property type="component" value="Unassembled WGS sequence"/>
</dbReference>
<proteinExistence type="predicted"/>
<protein>
    <submittedName>
        <fullName evidence="1">Uncharacterized protein</fullName>
    </submittedName>
</protein>
<accession>A0A834RYL8</accession>
<evidence type="ECO:0000313" key="4">
    <source>
        <dbReference type="Proteomes" id="UP000249757"/>
    </source>
</evidence>
<reference evidence="4" key="4">
    <citation type="journal article" date="2022" name="Microb. Genom.">
        <title>A global pangenome for the wheat fungal pathogen Pyrenophora tritici-repentis and prediction of effector protein structural homology.</title>
        <authorList>
            <person name="Moolhuijzen P.M."/>
            <person name="See P.T."/>
            <person name="Shi G."/>
            <person name="Powell H.R."/>
            <person name="Cockram J."/>
            <person name="Jorgensen L.N."/>
            <person name="Benslimane H."/>
            <person name="Strelkov S.E."/>
            <person name="Turner J."/>
            <person name="Liu Z."/>
            <person name="Moffat C.S."/>
        </authorList>
    </citation>
    <scope>NUCLEOTIDE SEQUENCE [LARGE SCALE GENOMIC DNA]</scope>
</reference>
<sequence>MIQTFSLEICGDPVSMSWVERFLHRNQDRLISRWAPALDRVRQLSHPRLALDGTYSADTETPLYDSESWLPYPDV</sequence>
<comment type="caution">
    <text evidence="1">The sequence shown here is derived from an EMBL/GenBank/DDBJ whole genome shotgun (WGS) entry which is preliminary data.</text>
</comment>